<evidence type="ECO:0000259" key="12">
    <source>
        <dbReference type="Pfam" id="PF01225"/>
    </source>
</evidence>
<reference evidence="15 16" key="1">
    <citation type="journal article" date="2012" name="J. Bacteriol.">
        <title>Complete genome sequences of Methylophaga sp. strain JAM1 and Methylophaga sp. strain JAM7.</title>
        <authorList>
            <person name="Villeneuve C."/>
            <person name="Martineau C."/>
            <person name="Mauffrey F."/>
            <person name="Villemur R."/>
        </authorList>
    </citation>
    <scope>NUCLEOTIDE SEQUENCE [LARGE SCALE GENOMIC DNA]</scope>
    <source>
        <strain evidence="15 16">JAM1</strain>
    </source>
</reference>
<dbReference type="PATRIC" id="fig|754476.3.peg.998"/>
<organism evidence="15 16">
    <name type="scientific">Methylophaga nitratireducenticrescens</name>
    <dbReference type="NCBI Taxonomy" id="754476"/>
    <lineage>
        <taxon>Bacteria</taxon>
        <taxon>Pseudomonadati</taxon>
        <taxon>Pseudomonadota</taxon>
        <taxon>Gammaproteobacteria</taxon>
        <taxon>Thiotrichales</taxon>
        <taxon>Piscirickettsiaceae</taxon>
        <taxon>Methylophaga</taxon>
    </lineage>
</organism>
<dbReference type="SUPFAM" id="SSF53244">
    <property type="entry name" value="MurD-like peptide ligases, peptide-binding domain"/>
    <property type="match status" value="1"/>
</dbReference>
<accession>I1XHI5</accession>
<feature type="binding site" evidence="10">
    <location>
        <begin position="107"/>
        <end position="113"/>
    </location>
    <ligand>
        <name>ATP</name>
        <dbReference type="ChEBI" id="CHEBI:30616"/>
    </ligand>
</feature>
<keyword evidence="8 10" id="KW-0131">Cell cycle</keyword>
<dbReference type="UniPathway" id="UPA00219"/>
<name>I1XHI5_METNJ</name>
<dbReference type="EMBL" id="CP003390">
    <property type="protein sequence ID" value="AFI83854.1"/>
    <property type="molecule type" value="Genomic_DNA"/>
</dbReference>
<dbReference type="NCBIfam" id="TIGR01143">
    <property type="entry name" value="murF"/>
    <property type="match status" value="1"/>
</dbReference>
<dbReference type="GO" id="GO:0009252">
    <property type="term" value="P:peptidoglycan biosynthetic process"/>
    <property type="evidence" value="ECO:0007669"/>
    <property type="project" value="UniProtKB-UniRule"/>
</dbReference>
<dbReference type="GO" id="GO:0008766">
    <property type="term" value="F:UDP-N-acetylmuramoylalanyl-D-glutamyl-2,6-diaminopimelate-D-alanyl-D-alanine ligase activity"/>
    <property type="evidence" value="ECO:0007669"/>
    <property type="project" value="RHEA"/>
</dbReference>
<dbReference type="OrthoDB" id="9801978at2"/>
<comment type="catalytic activity">
    <reaction evidence="10 11">
        <text>D-alanyl-D-alanine + UDP-N-acetyl-alpha-D-muramoyl-L-alanyl-gamma-D-glutamyl-meso-2,6-diaminopimelate + ATP = UDP-N-acetyl-alpha-D-muramoyl-L-alanyl-gamma-D-glutamyl-meso-2,6-diaminopimeloyl-D-alanyl-D-alanine + ADP + phosphate + H(+)</text>
        <dbReference type="Rhea" id="RHEA:28374"/>
        <dbReference type="ChEBI" id="CHEBI:15378"/>
        <dbReference type="ChEBI" id="CHEBI:30616"/>
        <dbReference type="ChEBI" id="CHEBI:43474"/>
        <dbReference type="ChEBI" id="CHEBI:57822"/>
        <dbReference type="ChEBI" id="CHEBI:61386"/>
        <dbReference type="ChEBI" id="CHEBI:83905"/>
        <dbReference type="ChEBI" id="CHEBI:456216"/>
        <dbReference type="EC" id="6.3.2.10"/>
    </reaction>
</comment>
<feature type="domain" description="Mur ligase N-terminal catalytic" evidence="12">
    <location>
        <begin position="27"/>
        <end position="69"/>
    </location>
</feature>
<evidence type="ECO:0000313" key="16">
    <source>
        <dbReference type="Proteomes" id="UP000009144"/>
    </source>
</evidence>
<dbReference type="Gene3D" id="3.90.190.20">
    <property type="entry name" value="Mur ligase, C-terminal domain"/>
    <property type="match status" value="1"/>
</dbReference>
<proteinExistence type="inferred from homology"/>
<comment type="subcellular location">
    <subcellularLocation>
        <location evidence="10 11">Cytoplasm</location>
    </subcellularLocation>
</comment>
<dbReference type="HAMAP" id="MF_02019">
    <property type="entry name" value="MurF"/>
    <property type="match status" value="1"/>
</dbReference>
<evidence type="ECO:0000259" key="14">
    <source>
        <dbReference type="Pfam" id="PF08245"/>
    </source>
</evidence>
<evidence type="ECO:0000256" key="6">
    <source>
        <dbReference type="ARBA" id="ARBA00022960"/>
    </source>
</evidence>
<gene>
    <name evidence="10" type="primary">murF</name>
    <name evidence="15" type="ordered locus">Q7A_1012</name>
</gene>
<protein>
    <recommendedName>
        <fullName evidence="10 11">UDP-N-acetylmuramoyl-tripeptide--D-alanyl-D-alanine ligase</fullName>
        <ecNumber evidence="10 11">6.3.2.10</ecNumber>
    </recommendedName>
    <alternativeName>
        <fullName evidence="10">D-alanyl-D-alanine-adding enzyme</fullName>
    </alternativeName>
</protein>
<evidence type="ECO:0000256" key="1">
    <source>
        <dbReference type="ARBA" id="ARBA00022490"/>
    </source>
</evidence>
<keyword evidence="1 10" id="KW-0963">Cytoplasm</keyword>
<evidence type="ECO:0000313" key="15">
    <source>
        <dbReference type="EMBL" id="AFI83854.1"/>
    </source>
</evidence>
<dbReference type="Gene3D" id="3.40.1390.10">
    <property type="entry name" value="MurE/MurF, N-terminal domain"/>
    <property type="match status" value="1"/>
</dbReference>
<dbReference type="Pfam" id="PF01225">
    <property type="entry name" value="Mur_ligase"/>
    <property type="match status" value="1"/>
</dbReference>
<evidence type="ECO:0000259" key="13">
    <source>
        <dbReference type="Pfam" id="PF02875"/>
    </source>
</evidence>
<keyword evidence="9 10" id="KW-0961">Cell wall biogenesis/degradation</keyword>
<evidence type="ECO:0000256" key="10">
    <source>
        <dbReference type="HAMAP-Rule" id="MF_02019"/>
    </source>
</evidence>
<dbReference type="Gene3D" id="3.40.1190.10">
    <property type="entry name" value="Mur-like, catalytic domain"/>
    <property type="match status" value="1"/>
</dbReference>
<keyword evidence="6 10" id="KW-0133">Cell shape</keyword>
<feature type="domain" description="Mur ligase C-terminal" evidence="13">
    <location>
        <begin position="314"/>
        <end position="433"/>
    </location>
</feature>
<dbReference type="InterPro" id="IPR051046">
    <property type="entry name" value="MurCDEF_CellWall_CoF430Synth"/>
</dbReference>
<comment type="similarity">
    <text evidence="10">Belongs to the MurCDEF family. MurF subfamily.</text>
</comment>
<dbReference type="HOGENOM" id="CLU_031507_4_0_6"/>
<dbReference type="GO" id="GO:0005737">
    <property type="term" value="C:cytoplasm"/>
    <property type="evidence" value="ECO:0007669"/>
    <property type="project" value="UniProtKB-SubCell"/>
</dbReference>
<keyword evidence="2 10" id="KW-0436">Ligase</keyword>
<evidence type="ECO:0000256" key="3">
    <source>
        <dbReference type="ARBA" id="ARBA00022618"/>
    </source>
</evidence>
<dbReference type="GO" id="GO:0051301">
    <property type="term" value="P:cell division"/>
    <property type="evidence" value="ECO:0007669"/>
    <property type="project" value="UniProtKB-KW"/>
</dbReference>
<dbReference type="InterPro" id="IPR036565">
    <property type="entry name" value="Mur-like_cat_sf"/>
</dbReference>
<dbReference type="InterPro" id="IPR000713">
    <property type="entry name" value="Mur_ligase_N"/>
</dbReference>
<dbReference type="SUPFAM" id="SSF63418">
    <property type="entry name" value="MurE/MurF N-terminal domain"/>
    <property type="match status" value="1"/>
</dbReference>
<sequence>MTTIHLSKIAEQLNAELQGEDAVMTGSKIDSRQIENGDLFVALSGENMDGHDFIEQARLAGASGALVNRYIANELPQIVVEDVTKAYGAIARLWRENSHAKVVAVTGSNGKTTLKEMISSILAQCGNVLATKGNLNNNLGVPLTLTRLNDSYDYAVIEMGANHSGEIATLVAMAEPDVAVINNVGAAHLEGFGSLQGVAEAKGEIYAGLKADGIGVINADMPYGDLWKHMLGARQRISFGLQQPADIAALDLQLSITGCHFMVRLDDVCHFIVLPLPGIHNVSNALAAIAVCSALNIEPEAIVKGLAAIKAVPHRLQLREAVNNALVIDDTYNANPGSFRQALHTLMQFPGEHWLVLGDFGELGPESTTIHQQLGRDALAAGVKRLFTIGQQSQLASAEFADNAQHFNELSELEAELKNALNKDVACLIKGSRFMKLDKLADALAVGGEA</sequence>
<evidence type="ECO:0000256" key="7">
    <source>
        <dbReference type="ARBA" id="ARBA00022984"/>
    </source>
</evidence>
<dbReference type="InterPro" id="IPR036615">
    <property type="entry name" value="Mur_ligase_C_dom_sf"/>
</dbReference>
<dbReference type="RefSeq" id="WP_014706229.1">
    <property type="nucleotide sequence ID" value="NC_017857.3"/>
</dbReference>
<dbReference type="GO" id="GO:0005524">
    <property type="term" value="F:ATP binding"/>
    <property type="evidence" value="ECO:0007669"/>
    <property type="project" value="UniProtKB-UniRule"/>
</dbReference>
<dbReference type="InterPro" id="IPR005863">
    <property type="entry name" value="UDP-N-AcMur_synth"/>
</dbReference>
<keyword evidence="7 10" id="KW-0573">Peptidoglycan synthesis</keyword>
<dbReference type="InterPro" id="IPR004101">
    <property type="entry name" value="Mur_ligase_C"/>
</dbReference>
<comment type="pathway">
    <text evidence="10 11">Cell wall biogenesis; peptidoglycan biosynthesis.</text>
</comment>
<dbReference type="GO" id="GO:0008360">
    <property type="term" value="P:regulation of cell shape"/>
    <property type="evidence" value="ECO:0007669"/>
    <property type="project" value="UniProtKB-KW"/>
</dbReference>
<dbReference type="InterPro" id="IPR013221">
    <property type="entry name" value="Mur_ligase_cen"/>
</dbReference>
<dbReference type="Pfam" id="PF08245">
    <property type="entry name" value="Mur_ligase_M"/>
    <property type="match status" value="1"/>
</dbReference>
<reference evidence="15 16" key="2">
    <citation type="journal article" date="2013" name="Int. J. Syst. Evol. Microbiol.">
        <title>Methylophaga nitratireducenticrescens sp. nov. and Methylophaga frappieri sp. nov., isolated from the biofilm of the methanol-fed denitrification system treating the seawater at the Montreal Biodome.</title>
        <authorList>
            <person name="Villeneuve C."/>
            <person name="Martineau C."/>
            <person name="Mauffrey F."/>
            <person name="Villemur R."/>
        </authorList>
    </citation>
    <scope>NUCLEOTIDE SEQUENCE [LARGE SCALE GENOMIC DNA]</scope>
    <source>
        <strain evidence="15 16">JAM1</strain>
    </source>
</reference>
<evidence type="ECO:0000256" key="5">
    <source>
        <dbReference type="ARBA" id="ARBA00022840"/>
    </source>
</evidence>
<dbReference type="KEGG" id="mej:Q7A_1012"/>
<dbReference type="Pfam" id="PF02875">
    <property type="entry name" value="Mur_ligase_C"/>
    <property type="match status" value="1"/>
</dbReference>
<keyword evidence="4 10" id="KW-0547">Nucleotide-binding</keyword>
<evidence type="ECO:0000256" key="11">
    <source>
        <dbReference type="RuleBase" id="RU004136"/>
    </source>
</evidence>
<comment type="function">
    <text evidence="10 11">Involved in cell wall formation. Catalyzes the final step in the synthesis of UDP-N-acetylmuramoyl-pentapeptide, the precursor of murein.</text>
</comment>
<dbReference type="EC" id="6.3.2.10" evidence="10 11"/>
<feature type="domain" description="Mur ligase central" evidence="14">
    <location>
        <begin position="105"/>
        <end position="292"/>
    </location>
</feature>
<keyword evidence="3 10" id="KW-0132">Cell division</keyword>
<dbReference type="InterPro" id="IPR035911">
    <property type="entry name" value="MurE/MurF_N"/>
</dbReference>
<dbReference type="GO" id="GO:0047480">
    <property type="term" value="F:UDP-N-acetylmuramoyl-tripeptide-D-alanyl-D-alanine ligase activity"/>
    <property type="evidence" value="ECO:0007669"/>
    <property type="project" value="UniProtKB-UniRule"/>
</dbReference>
<dbReference type="GO" id="GO:0071555">
    <property type="term" value="P:cell wall organization"/>
    <property type="evidence" value="ECO:0007669"/>
    <property type="project" value="UniProtKB-KW"/>
</dbReference>
<keyword evidence="5 10" id="KW-0067">ATP-binding</keyword>
<keyword evidence="16" id="KW-1185">Reference proteome</keyword>
<dbReference type="SUPFAM" id="SSF53623">
    <property type="entry name" value="MurD-like peptide ligases, catalytic domain"/>
    <property type="match status" value="1"/>
</dbReference>
<evidence type="ECO:0000256" key="4">
    <source>
        <dbReference type="ARBA" id="ARBA00022741"/>
    </source>
</evidence>
<dbReference type="PANTHER" id="PTHR43024:SF1">
    <property type="entry name" value="UDP-N-ACETYLMURAMOYL-TRIPEPTIDE--D-ALANYL-D-ALANINE LIGASE"/>
    <property type="match status" value="1"/>
</dbReference>
<dbReference type="Proteomes" id="UP000009144">
    <property type="component" value="Chromosome"/>
</dbReference>
<dbReference type="STRING" id="754476.Q7A_1012"/>
<dbReference type="PANTHER" id="PTHR43024">
    <property type="entry name" value="UDP-N-ACETYLMURAMOYL-TRIPEPTIDE--D-ALANYL-D-ALANINE LIGASE"/>
    <property type="match status" value="1"/>
</dbReference>
<evidence type="ECO:0000256" key="9">
    <source>
        <dbReference type="ARBA" id="ARBA00023316"/>
    </source>
</evidence>
<evidence type="ECO:0000256" key="2">
    <source>
        <dbReference type="ARBA" id="ARBA00022598"/>
    </source>
</evidence>
<dbReference type="eggNOG" id="COG0770">
    <property type="taxonomic scope" value="Bacteria"/>
</dbReference>
<evidence type="ECO:0000256" key="8">
    <source>
        <dbReference type="ARBA" id="ARBA00023306"/>
    </source>
</evidence>
<dbReference type="AlphaFoldDB" id="I1XHI5"/>